<keyword evidence="1" id="KW-0812">Transmembrane</keyword>
<gene>
    <name evidence="2" type="ORF">KCG46_06520</name>
</gene>
<dbReference type="AlphaFoldDB" id="A0A9X1JMB1"/>
<comment type="caution">
    <text evidence="2">The sequence shown here is derived from an EMBL/GenBank/DDBJ whole genome shotgun (WGS) entry which is preliminary data.</text>
</comment>
<organism evidence="2 3">
    <name type="scientific">Erythrobacter crassostreae</name>
    <dbReference type="NCBI Taxonomy" id="2828328"/>
    <lineage>
        <taxon>Bacteria</taxon>
        <taxon>Pseudomonadati</taxon>
        <taxon>Pseudomonadota</taxon>
        <taxon>Alphaproteobacteria</taxon>
        <taxon>Sphingomonadales</taxon>
        <taxon>Erythrobacteraceae</taxon>
        <taxon>Erythrobacter/Porphyrobacter group</taxon>
        <taxon>Erythrobacter</taxon>
    </lineage>
</organism>
<keyword evidence="1" id="KW-1133">Transmembrane helix</keyword>
<dbReference type="EMBL" id="JAGSPC010000001">
    <property type="protein sequence ID" value="MBV7259224.1"/>
    <property type="molecule type" value="Genomic_DNA"/>
</dbReference>
<protein>
    <submittedName>
        <fullName evidence="2">Uncharacterized protein</fullName>
    </submittedName>
</protein>
<dbReference type="Proteomes" id="UP001138681">
    <property type="component" value="Unassembled WGS sequence"/>
</dbReference>
<evidence type="ECO:0000313" key="3">
    <source>
        <dbReference type="Proteomes" id="UP001138681"/>
    </source>
</evidence>
<dbReference type="RefSeq" id="WP_218404470.1">
    <property type="nucleotide sequence ID" value="NZ_JAGSPC010000001.1"/>
</dbReference>
<proteinExistence type="predicted"/>
<keyword evidence="3" id="KW-1185">Reference proteome</keyword>
<accession>A0A9X1JMB1</accession>
<sequence>MSWETIGIVAMIAVFAAIGYVERRRFFGEARFDSKTGKRIEDKKQD</sequence>
<evidence type="ECO:0000313" key="2">
    <source>
        <dbReference type="EMBL" id="MBV7259224.1"/>
    </source>
</evidence>
<feature type="transmembrane region" description="Helical" evidence="1">
    <location>
        <begin position="6"/>
        <end position="22"/>
    </location>
</feature>
<reference evidence="2" key="1">
    <citation type="submission" date="2021-04" db="EMBL/GenBank/DDBJ databases">
        <authorList>
            <person name="Pira H."/>
            <person name="Risdian C."/>
            <person name="Wink J."/>
        </authorList>
    </citation>
    <scope>NUCLEOTIDE SEQUENCE</scope>
    <source>
        <strain evidence="2">WH158</strain>
    </source>
</reference>
<evidence type="ECO:0000256" key="1">
    <source>
        <dbReference type="SAM" id="Phobius"/>
    </source>
</evidence>
<keyword evidence="1" id="KW-0472">Membrane</keyword>
<name>A0A9X1JMB1_9SPHN</name>